<dbReference type="InterPro" id="IPR058248">
    <property type="entry name" value="Lxx211020-like"/>
</dbReference>
<evidence type="ECO:0000313" key="2">
    <source>
        <dbReference type="EMBL" id="GGA32341.1"/>
    </source>
</evidence>
<dbReference type="PANTHER" id="PTHR36302:SF1">
    <property type="entry name" value="COPPER CHAPERONE PCU(A)C"/>
    <property type="match status" value="1"/>
</dbReference>
<protein>
    <recommendedName>
        <fullName evidence="4">Copper chaperone PCu(A)C</fullName>
    </recommendedName>
</protein>
<keyword evidence="1" id="KW-0732">Signal</keyword>
<dbReference type="InterPro" id="IPR036182">
    <property type="entry name" value="PCuAC_sf"/>
</dbReference>
<dbReference type="Proteomes" id="UP000628017">
    <property type="component" value="Unassembled WGS sequence"/>
</dbReference>
<sequence>MRHITNTLRCLSFGLLMGLSTVSAAQENAGDIKIVVEQPWARASIGTSRPGGAYLALRNEGDVPVYLVGLRADISAMASIHETQTNDEGVSRMVPAGDIEIPVGGTLALEPGSYHIMLMKLQSPLVEGETFPMTLLFSDGLEIEVVVPVLRIGARGPEG</sequence>
<comment type="caution">
    <text evidence="2">The sequence shown here is derived from an EMBL/GenBank/DDBJ whole genome shotgun (WGS) entry which is preliminary data.</text>
</comment>
<evidence type="ECO:0000256" key="1">
    <source>
        <dbReference type="SAM" id="SignalP"/>
    </source>
</evidence>
<dbReference type="Pfam" id="PF04314">
    <property type="entry name" value="PCuAC"/>
    <property type="match status" value="1"/>
</dbReference>
<evidence type="ECO:0008006" key="4">
    <source>
        <dbReference type="Google" id="ProtNLM"/>
    </source>
</evidence>
<dbReference type="AlphaFoldDB" id="A0A916R2A3"/>
<organism evidence="2 3">
    <name type="scientific">Neptunicoccus cionae</name>
    <dbReference type="NCBI Taxonomy" id="2035344"/>
    <lineage>
        <taxon>Bacteria</taxon>
        <taxon>Pseudomonadati</taxon>
        <taxon>Pseudomonadota</taxon>
        <taxon>Alphaproteobacteria</taxon>
        <taxon>Rhodobacterales</taxon>
        <taxon>Paracoccaceae</taxon>
        <taxon>Neptunicoccus</taxon>
    </lineage>
</organism>
<gene>
    <name evidence="2" type="ORF">GCM10011498_36940</name>
</gene>
<proteinExistence type="predicted"/>
<dbReference type="Gene3D" id="2.60.40.1890">
    <property type="entry name" value="PCu(A)C copper chaperone"/>
    <property type="match status" value="1"/>
</dbReference>
<feature type="chain" id="PRO_5037157357" description="Copper chaperone PCu(A)C" evidence="1">
    <location>
        <begin position="26"/>
        <end position="159"/>
    </location>
</feature>
<dbReference type="EMBL" id="BMKA01000009">
    <property type="protein sequence ID" value="GGA32341.1"/>
    <property type="molecule type" value="Genomic_DNA"/>
</dbReference>
<dbReference type="InterPro" id="IPR007410">
    <property type="entry name" value="LpqE-like"/>
</dbReference>
<dbReference type="PANTHER" id="PTHR36302">
    <property type="entry name" value="BLR7088 PROTEIN"/>
    <property type="match status" value="1"/>
</dbReference>
<name>A0A916R2A3_9RHOB</name>
<keyword evidence="3" id="KW-1185">Reference proteome</keyword>
<reference evidence="2" key="1">
    <citation type="journal article" date="2014" name="Int. J. Syst. Evol. Microbiol.">
        <title>Complete genome sequence of Corynebacterium casei LMG S-19264T (=DSM 44701T), isolated from a smear-ripened cheese.</title>
        <authorList>
            <consortium name="US DOE Joint Genome Institute (JGI-PGF)"/>
            <person name="Walter F."/>
            <person name="Albersmeier A."/>
            <person name="Kalinowski J."/>
            <person name="Ruckert C."/>
        </authorList>
    </citation>
    <scope>NUCLEOTIDE SEQUENCE</scope>
    <source>
        <strain evidence="2">CGMCC 1.15880</strain>
    </source>
</reference>
<evidence type="ECO:0000313" key="3">
    <source>
        <dbReference type="Proteomes" id="UP000628017"/>
    </source>
</evidence>
<feature type="signal peptide" evidence="1">
    <location>
        <begin position="1"/>
        <end position="25"/>
    </location>
</feature>
<reference evidence="2" key="2">
    <citation type="submission" date="2020-09" db="EMBL/GenBank/DDBJ databases">
        <authorList>
            <person name="Sun Q."/>
            <person name="Zhou Y."/>
        </authorList>
    </citation>
    <scope>NUCLEOTIDE SEQUENCE</scope>
    <source>
        <strain evidence="2">CGMCC 1.15880</strain>
    </source>
</reference>
<accession>A0A916R2A3</accession>
<dbReference type="SUPFAM" id="SSF110087">
    <property type="entry name" value="DR1885-like metal-binding protein"/>
    <property type="match status" value="1"/>
</dbReference>